<dbReference type="EMBL" id="LQOK01000013">
    <property type="protein sequence ID" value="ORV02993.1"/>
    <property type="molecule type" value="Genomic_DNA"/>
</dbReference>
<sequence length="120" mass="12968">MQMLVVDHESRDDAVVVKVAGDIDSSTVDELTPHLTAALKLAEAHPARLVVLDLQPVTFFGSAALNAVLDCHEKGKEGGTAVRLAADQDHVLRPIQVTELDRVLEIYPTVSDALHRKPGQ</sequence>
<keyword evidence="5" id="KW-1185">Reference proteome</keyword>
<dbReference type="SUPFAM" id="SSF52091">
    <property type="entry name" value="SpoIIaa-like"/>
    <property type="match status" value="1"/>
</dbReference>
<dbReference type="PANTHER" id="PTHR33495:SF2">
    <property type="entry name" value="ANTI-SIGMA FACTOR ANTAGONIST TM_1081-RELATED"/>
    <property type="match status" value="1"/>
</dbReference>
<organism evidence="4 5">
    <name type="scientific">Mycobacterium bohemicum</name>
    <dbReference type="NCBI Taxonomy" id="56425"/>
    <lineage>
        <taxon>Bacteria</taxon>
        <taxon>Bacillati</taxon>
        <taxon>Actinomycetota</taxon>
        <taxon>Actinomycetes</taxon>
        <taxon>Mycobacteriales</taxon>
        <taxon>Mycobacteriaceae</taxon>
        <taxon>Mycobacterium</taxon>
    </lineage>
</organism>
<dbReference type="GO" id="GO:0043856">
    <property type="term" value="F:anti-sigma factor antagonist activity"/>
    <property type="evidence" value="ECO:0007669"/>
    <property type="project" value="InterPro"/>
</dbReference>
<evidence type="ECO:0000313" key="5">
    <source>
        <dbReference type="Proteomes" id="UP000193990"/>
    </source>
</evidence>
<dbReference type="Pfam" id="PF01740">
    <property type="entry name" value="STAS"/>
    <property type="match status" value="1"/>
</dbReference>
<dbReference type="InterPro" id="IPR036513">
    <property type="entry name" value="STAS_dom_sf"/>
</dbReference>
<dbReference type="STRING" id="56425.AWB93_04165"/>
<evidence type="ECO:0000256" key="1">
    <source>
        <dbReference type="ARBA" id="ARBA00009013"/>
    </source>
</evidence>
<protein>
    <recommendedName>
        <fullName evidence="2">Anti-sigma factor antagonist</fullName>
    </recommendedName>
</protein>
<evidence type="ECO:0000259" key="3">
    <source>
        <dbReference type="PROSITE" id="PS50801"/>
    </source>
</evidence>
<evidence type="ECO:0000313" key="4">
    <source>
        <dbReference type="EMBL" id="ORV02993.1"/>
    </source>
</evidence>
<dbReference type="NCBIfam" id="TIGR00377">
    <property type="entry name" value="ant_ant_sig"/>
    <property type="match status" value="1"/>
</dbReference>
<dbReference type="InterPro" id="IPR003658">
    <property type="entry name" value="Anti-sigma_ant"/>
</dbReference>
<dbReference type="PROSITE" id="PS50801">
    <property type="entry name" value="STAS"/>
    <property type="match status" value="1"/>
</dbReference>
<proteinExistence type="inferred from homology"/>
<evidence type="ECO:0000256" key="2">
    <source>
        <dbReference type="RuleBase" id="RU003749"/>
    </source>
</evidence>
<dbReference type="Gene3D" id="3.30.750.24">
    <property type="entry name" value="STAS domain"/>
    <property type="match status" value="1"/>
</dbReference>
<name>A0A1X1RCI2_MYCBE</name>
<dbReference type="PANTHER" id="PTHR33495">
    <property type="entry name" value="ANTI-SIGMA FACTOR ANTAGONIST TM_1081-RELATED-RELATED"/>
    <property type="match status" value="1"/>
</dbReference>
<gene>
    <name evidence="4" type="ORF">AWB93_04165</name>
</gene>
<dbReference type="Proteomes" id="UP000193990">
    <property type="component" value="Unassembled WGS sequence"/>
</dbReference>
<dbReference type="AlphaFoldDB" id="A0A1X1RCI2"/>
<dbReference type="CDD" id="cd07043">
    <property type="entry name" value="STAS_anti-anti-sigma_factors"/>
    <property type="match status" value="1"/>
</dbReference>
<dbReference type="InterPro" id="IPR002645">
    <property type="entry name" value="STAS_dom"/>
</dbReference>
<feature type="domain" description="STAS" evidence="3">
    <location>
        <begin position="4"/>
        <end position="117"/>
    </location>
</feature>
<comment type="caution">
    <text evidence="4">The sequence shown here is derived from an EMBL/GenBank/DDBJ whole genome shotgun (WGS) entry which is preliminary data.</text>
</comment>
<accession>A0A1X1RCI2</accession>
<reference evidence="4 5" key="1">
    <citation type="submission" date="2016-01" db="EMBL/GenBank/DDBJ databases">
        <title>The new phylogeny of the genus Mycobacterium.</title>
        <authorList>
            <person name="Tarcisio F."/>
            <person name="Conor M."/>
            <person name="Antonella G."/>
            <person name="Elisabetta G."/>
            <person name="Giulia F.S."/>
            <person name="Sara T."/>
            <person name="Anna F."/>
            <person name="Clotilde B."/>
            <person name="Roberto B."/>
            <person name="Veronica D.S."/>
            <person name="Fabio R."/>
            <person name="Monica P."/>
            <person name="Olivier J."/>
            <person name="Enrico T."/>
            <person name="Nicola S."/>
        </authorList>
    </citation>
    <scope>NUCLEOTIDE SEQUENCE [LARGE SCALE GENOMIC DNA]</scope>
    <source>
        <strain evidence="4 5">DSM 44277</strain>
    </source>
</reference>
<comment type="similarity">
    <text evidence="1 2">Belongs to the anti-sigma-factor antagonist family.</text>
</comment>